<gene>
    <name evidence="1" type="ORF">H1164_13220</name>
</gene>
<accession>A0A7W1XC56</accession>
<keyword evidence="2" id="KW-1185">Reference proteome</keyword>
<sequence>MYLNQIDLTPGGKITADGKQADAIADHPDPATATTTDIATKQNQILAVLRSLGIIASS</sequence>
<dbReference type="Proteomes" id="UP000530514">
    <property type="component" value="Unassembled WGS sequence"/>
</dbReference>
<dbReference type="AlphaFoldDB" id="A0A7W1XC56"/>
<evidence type="ECO:0000313" key="1">
    <source>
        <dbReference type="EMBL" id="MBA4543849.1"/>
    </source>
</evidence>
<protein>
    <recommendedName>
        <fullName evidence="3">Head fiber protein</fullName>
    </recommendedName>
</protein>
<organism evidence="1 2">
    <name type="scientific">Thermoactinomyces daqus</name>
    <dbReference type="NCBI Taxonomy" id="1329516"/>
    <lineage>
        <taxon>Bacteria</taxon>
        <taxon>Bacillati</taxon>
        <taxon>Bacillota</taxon>
        <taxon>Bacilli</taxon>
        <taxon>Bacillales</taxon>
        <taxon>Thermoactinomycetaceae</taxon>
        <taxon>Thermoactinomyces</taxon>
    </lineage>
</organism>
<comment type="caution">
    <text evidence="1">The sequence shown here is derived from an EMBL/GenBank/DDBJ whole genome shotgun (WGS) entry which is preliminary data.</text>
</comment>
<evidence type="ECO:0000313" key="2">
    <source>
        <dbReference type="Proteomes" id="UP000530514"/>
    </source>
</evidence>
<dbReference type="RefSeq" id="WP_181735440.1">
    <property type="nucleotide sequence ID" value="NZ_JACEIP010000022.1"/>
</dbReference>
<reference evidence="1 2" key="1">
    <citation type="submission" date="2020-07" db="EMBL/GenBank/DDBJ databases">
        <authorList>
            <person name="Feng H."/>
        </authorList>
    </citation>
    <scope>NUCLEOTIDE SEQUENCE [LARGE SCALE GENOMIC DNA]</scope>
    <source>
        <strain evidence="2">s-11</strain>
    </source>
</reference>
<name>A0A7W1XC56_9BACL</name>
<dbReference type="EMBL" id="JACEIP010000022">
    <property type="protein sequence ID" value="MBA4543849.1"/>
    <property type="molecule type" value="Genomic_DNA"/>
</dbReference>
<proteinExistence type="predicted"/>
<evidence type="ECO:0008006" key="3">
    <source>
        <dbReference type="Google" id="ProtNLM"/>
    </source>
</evidence>